<dbReference type="Proteomes" id="UP000822476">
    <property type="component" value="Unassembled WGS sequence"/>
</dbReference>
<gene>
    <name evidence="1" type="ORF">EG68_11397</name>
</gene>
<dbReference type="AlphaFoldDB" id="A0A8S9YPF2"/>
<keyword evidence="2" id="KW-1185">Reference proteome</keyword>
<name>A0A8S9YPF2_9TREM</name>
<dbReference type="EMBL" id="JTDE01009537">
    <property type="protein sequence ID" value="KAF7234454.1"/>
    <property type="molecule type" value="Genomic_DNA"/>
</dbReference>
<organism evidence="1 2">
    <name type="scientific">Paragonimus skrjabini miyazakii</name>
    <dbReference type="NCBI Taxonomy" id="59628"/>
    <lineage>
        <taxon>Eukaryota</taxon>
        <taxon>Metazoa</taxon>
        <taxon>Spiralia</taxon>
        <taxon>Lophotrochozoa</taxon>
        <taxon>Platyhelminthes</taxon>
        <taxon>Trematoda</taxon>
        <taxon>Digenea</taxon>
        <taxon>Plagiorchiida</taxon>
        <taxon>Troglotremata</taxon>
        <taxon>Troglotrematidae</taxon>
        <taxon>Paragonimus</taxon>
    </lineage>
</organism>
<evidence type="ECO:0000313" key="2">
    <source>
        <dbReference type="Proteomes" id="UP000822476"/>
    </source>
</evidence>
<evidence type="ECO:0000313" key="1">
    <source>
        <dbReference type="EMBL" id="KAF7234454.1"/>
    </source>
</evidence>
<dbReference type="OrthoDB" id="10353959at2759"/>
<comment type="caution">
    <text evidence="1">The sequence shown here is derived from an EMBL/GenBank/DDBJ whole genome shotgun (WGS) entry which is preliminary data.</text>
</comment>
<proteinExistence type="predicted"/>
<protein>
    <submittedName>
        <fullName evidence="1">Uncharacterized protein</fullName>
    </submittedName>
</protein>
<accession>A0A8S9YPF2</accession>
<sequence>MWLKLGPTTTRMLPSSAAPGLMLRKQQQPFRDYLEVRTTSMHETTCSRNPTTPSYQLAYWLPQLTSNMRGKWKSDTLPELYLQVATKSTWVYLKNVE</sequence>
<reference evidence="1" key="1">
    <citation type="submission" date="2019-07" db="EMBL/GenBank/DDBJ databases">
        <title>Annotation for the trematode Paragonimus miyazaki's.</title>
        <authorList>
            <person name="Choi Y.-J."/>
        </authorList>
    </citation>
    <scope>NUCLEOTIDE SEQUENCE</scope>
    <source>
        <strain evidence="1">Japan</strain>
    </source>
</reference>